<evidence type="ECO:0000313" key="2">
    <source>
        <dbReference type="EMBL" id="GHE67796.1"/>
    </source>
</evidence>
<feature type="compositionally biased region" description="Polar residues" evidence="1">
    <location>
        <begin position="10"/>
        <end position="36"/>
    </location>
</feature>
<protein>
    <submittedName>
        <fullName evidence="2">Uncharacterized protein</fullName>
    </submittedName>
</protein>
<proteinExistence type="predicted"/>
<dbReference type="EMBL" id="BNAT01000068">
    <property type="protein sequence ID" value="GHE67796.1"/>
    <property type="molecule type" value="Genomic_DNA"/>
</dbReference>
<reference evidence="2" key="2">
    <citation type="submission" date="2020-09" db="EMBL/GenBank/DDBJ databases">
        <authorList>
            <person name="Sun Q."/>
            <person name="Zhou Y."/>
        </authorList>
    </citation>
    <scope>NUCLEOTIDE SEQUENCE</scope>
    <source>
        <strain evidence="2">CGMCC 4.7403</strain>
    </source>
</reference>
<sequence length="64" mass="7089">MLRLPEARRCSSSARLTTNTTRETSQNSRYSATWPTASRKRKSCAVVTKLLKPVKVPPASVNAK</sequence>
<organism evidence="2 3">
    <name type="scientific">Streptomyces capitiformicae</name>
    <dbReference type="NCBI Taxonomy" id="2014920"/>
    <lineage>
        <taxon>Bacteria</taxon>
        <taxon>Bacillati</taxon>
        <taxon>Actinomycetota</taxon>
        <taxon>Actinomycetes</taxon>
        <taxon>Kitasatosporales</taxon>
        <taxon>Streptomycetaceae</taxon>
        <taxon>Streptomyces</taxon>
    </lineage>
</organism>
<evidence type="ECO:0000313" key="3">
    <source>
        <dbReference type="Proteomes" id="UP000603227"/>
    </source>
</evidence>
<accession>A0A918ZRZ3</accession>
<comment type="caution">
    <text evidence="2">The sequence shown here is derived from an EMBL/GenBank/DDBJ whole genome shotgun (WGS) entry which is preliminary data.</text>
</comment>
<gene>
    <name evidence="2" type="ORF">GCM10017771_91520</name>
</gene>
<name>A0A918ZRZ3_9ACTN</name>
<dbReference type="Proteomes" id="UP000603227">
    <property type="component" value="Unassembled WGS sequence"/>
</dbReference>
<feature type="region of interest" description="Disordered" evidence="1">
    <location>
        <begin position="1"/>
        <end position="36"/>
    </location>
</feature>
<reference evidence="2" key="1">
    <citation type="journal article" date="2014" name="Int. J. Syst. Evol. Microbiol.">
        <title>Complete genome sequence of Corynebacterium casei LMG S-19264T (=DSM 44701T), isolated from a smear-ripened cheese.</title>
        <authorList>
            <consortium name="US DOE Joint Genome Institute (JGI-PGF)"/>
            <person name="Walter F."/>
            <person name="Albersmeier A."/>
            <person name="Kalinowski J."/>
            <person name="Ruckert C."/>
        </authorList>
    </citation>
    <scope>NUCLEOTIDE SEQUENCE</scope>
    <source>
        <strain evidence="2">CGMCC 4.7403</strain>
    </source>
</reference>
<evidence type="ECO:0000256" key="1">
    <source>
        <dbReference type="SAM" id="MobiDB-lite"/>
    </source>
</evidence>
<dbReference type="AlphaFoldDB" id="A0A918ZRZ3"/>
<keyword evidence="3" id="KW-1185">Reference proteome</keyword>